<dbReference type="GO" id="GO:0045259">
    <property type="term" value="C:proton-transporting ATP synthase complex"/>
    <property type="evidence" value="ECO:0007669"/>
    <property type="project" value="UniProtKB-UniRule"/>
</dbReference>
<dbReference type="Pfam" id="PF05680">
    <property type="entry name" value="ATP-synt_E"/>
    <property type="match status" value="1"/>
</dbReference>
<keyword evidence="4 11" id="KW-0138">CF(0)</keyword>
<comment type="similarity">
    <text evidence="2 11">Belongs to the ATPase e subunit family.</text>
</comment>
<evidence type="ECO:0000256" key="8">
    <source>
        <dbReference type="ARBA" id="ARBA00023128"/>
    </source>
</evidence>
<evidence type="ECO:0000256" key="3">
    <source>
        <dbReference type="ARBA" id="ARBA00022448"/>
    </source>
</evidence>
<comment type="function">
    <text evidence="11">Subunit e, of the mitochondrial membrane ATP synthase complex (F(1)F(0) ATP synthase or Complex V) that produces ATP from ADP in the presence of a proton gradient across the membrane which is generated by electron transport complexes of the respiratory chain. ATP synthase complex consist of a soluble F(1) head domain - the catalytic core - and a membrane F(1) domain - the membrane proton channel. These two domains are linked by a central stalk rotating inside the F(1) region and a stationary peripheral stalk. During catalysis, ATP synthesis in the catalytic domain of F(1) is coupled via a rotary mechanism of the central stalk subunits to proton translocation. In vivo, can only synthesize ATP although its ATP hydrolase activity can be activated artificially in vitro. Part of the complex F(0) domain.</text>
</comment>
<keyword evidence="9" id="KW-0472">Membrane</keyword>
<keyword evidence="7 11" id="KW-0406">Ion transport</keyword>
<evidence type="ECO:0000256" key="9">
    <source>
        <dbReference type="ARBA" id="ARBA00023136"/>
    </source>
</evidence>
<keyword evidence="6 11" id="KW-0999">Mitochondrion inner membrane</keyword>
<evidence type="ECO:0000256" key="7">
    <source>
        <dbReference type="ARBA" id="ARBA00023065"/>
    </source>
</evidence>
<dbReference type="AlphaFoldDB" id="A0A6G1GKW1"/>
<keyword evidence="3 11" id="KW-0813">Transport</keyword>
<keyword evidence="8 11" id="KW-0496">Mitochondrion</keyword>
<comment type="subunit">
    <text evidence="11">F-type ATPases have 2 components, CF(1) - the catalytic core - and CF(0) - the membrane proton channel. CF(1) and CF(0) have multiple subunits.</text>
</comment>
<evidence type="ECO:0000256" key="1">
    <source>
        <dbReference type="ARBA" id="ARBA00004273"/>
    </source>
</evidence>
<evidence type="ECO:0000256" key="11">
    <source>
        <dbReference type="RuleBase" id="RU367005"/>
    </source>
</evidence>
<proteinExistence type="inferred from homology"/>
<keyword evidence="13" id="KW-1185">Reference proteome</keyword>
<protein>
    <recommendedName>
        <fullName evidence="11">ATP synthase F(0) complex subunit e, mitochondrial</fullName>
    </recommendedName>
</protein>
<organism evidence="12 13">
    <name type="scientific">Aulographum hederae CBS 113979</name>
    <dbReference type="NCBI Taxonomy" id="1176131"/>
    <lineage>
        <taxon>Eukaryota</taxon>
        <taxon>Fungi</taxon>
        <taxon>Dikarya</taxon>
        <taxon>Ascomycota</taxon>
        <taxon>Pezizomycotina</taxon>
        <taxon>Dothideomycetes</taxon>
        <taxon>Pleosporomycetidae</taxon>
        <taxon>Aulographales</taxon>
        <taxon>Aulographaceae</taxon>
    </lineage>
</organism>
<sequence length="87" mass="9313">MASMGVNVLRWSALGVGLFYGITHQAAISSKDKLAAKNAAYDHQAKLVSDAKAEWARKHAPPSGVITNPDDPKFDLEALVKSFESTA</sequence>
<dbReference type="GO" id="GO:0015078">
    <property type="term" value="F:proton transmembrane transporter activity"/>
    <property type="evidence" value="ECO:0007669"/>
    <property type="project" value="InterPro"/>
</dbReference>
<dbReference type="OrthoDB" id="2125027at2759"/>
<dbReference type="InterPro" id="IPR008386">
    <property type="entry name" value="ATP_synth_F0_esu_mt"/>
</dbReference>
<dbReference type="EMBL" id="ML977199">
    <property type="protein sequence ID" value="KAF1981454.1"/>
    <property type="molecule type" value="Genomic_DNA"/>
</dbReference>
<dbReference type="GO" id="GO:0015986">
    <property type="term" value="P:proton motive force-driven ATP synthesis"/>
    <property type="evidence" value="ECO:0007669"/>
    <property type="project" value="InterPro"/>
</dbReference>
<keyword evidence="10 11" id="KW-0066">ATP synthesis</keyword>
<keyword evidence="5 11" id="KW-0375">Hydrogen ion transport</keyword>
<name>A0A6G1GKW1_9PEZI</name>
<evidence type="ECO:0000313" key="13">
    <source>
        <dbReference type="Proteomes" id="UP000800041"/>
    </source>
</evidence>
<reference evidence="12" key="1">
    <citation type="journal article" date="2020" name="Stud. Mycol.">
        <title>101 Dothideomycetes genomes: a test case for predicting lifestyles and emergence of pathogens.</title>
        <authorList>
            <person name="Haridas S."/>
            <person name="Albert R."/>
            <person name="Binder M."/>
            <person name="Bloem J."/>
            <person name="Labutti K."/>
            <person name="Salamov A."/>
            <person name="Andreopoulos B."/>
            <person name="Baker S."/>
            <person name="Barry K."/>
            <person name="Bills G."/>
            <person name="Bluhm B."/>
            <person name="Cannon C."/>
            <person name="Castanera R."/>
            <person name="Culley D."/>
            <person name="Daum C."/>
            <person name="Ezra D."/>
            <person name="Gonzalez J."/>
            <person name="Henrissat B."/>
            <person name="Kuo A."/>
            <person name="Liang C."/>
            <person name="Lipzen A."/>
            <person name="Lutzoni F."/>
            <person name="Magnuson J."/>
            <person name="Mondo S."/>
            <person name="Nolan M."/>
            <person name="Ohm R."/>
            <person name="Pangilinan J."/>
            <person name="Park H.-J."/>
            <person name="Ramirez L."/>
            <person name="Alfaro M."/>
            <person name="Sun H."/>
            <person name="Tritt A."/>
            <person name="Yoshinaga Y."/>
            <person name="Zwiers L.-H."/>
            <person name="Turgeon B."/>
            <person name="Goodwin S."/>
            <person name="Spatafora J."/>
            <person name="Crous P."/>
            <person name="Grigoriev I."/>
        </authorList>
    </citation>
    <scope>NUCLEOTIDE SEQUENCE</scope>
    <source>
        <strain evidence="12">CBS 113979</strain>
    </source>
</reference>
<evidence type="ECO:0000313" key="12">
    <source>
        <dbReference type="EMBL" id="KAF1981454.1"/>
    </source>
</evidence>
<dbReference type="Proteomes" id="UP000800041">
    <property type="component" value="Unassembled WGS sequence"/>
</dbReference>
<evidence type="ECO:0000256" key="2">
    <source>
        <dbReference type="ARBA" id="ARBA00007333"/>
    </source>
</evidence>
<evidence type="ECO:0000256" key="5">
    <source>
        <dbReference type="ARBA" id="ARBA00022781"/>
    </source>
</evidence>
<comment type="subcellular location">
    <subcellularLocation>
        <location evidence="1 11">Mitochondrion inner membrane</location>
    </subcellularLocation>
</comment>
<evidence type="ECO:0000256" key="6">
    <source>
        <dbReference type="ARBA" id="ARBA00022792"/>
    </source>
</evidence>
<evidence type="ECO:0000256" key="4">
    <source>
        <dbReference type="ARBA" id="ARBA00022547"/>
    </source>
</evidence>
<accession>A0A6G1GKW1</accession>
<dbReference type="GO" id="GO:0005743">
    <property type="term" value="C:mitochondrial inner membrane"/>
    <property type="evidence" value="ECO:0007669"/>
    <property type="project" value="UniProtKB-SubCell"/>
</dbReference>
<gene>
    <name evidence="12" type="ORF">K402DRAFT_425409</name>
</gene>
<evidence type="ECO:0000256" key="10">
    <source>
        <dbReference type="ARBA" id="ARBA00023310"/>
    </source>
</evidence>